<evidence type="ECO:0000256" key="4">
    <source>
        <dbReference type="ARBA" id="ARBA00022617"/>
    </source>
</evidence>
<evidence type="ECO:0000256" key="6">
    <source>
        <dbReference type="ARBA" id="ARBA00022723"/>
    </source>
</evidence>
<dbReference type="InterPro" id="IPR002401">
    <property type="entry name" value="Cyt_P450_E_grp-I"/>
</dbReference>
<keyword evidence="14" id="KW-0732">Signal</keyword>
<evidence type="ECO:0000256" key="9">
    <source>
        <dbReference type="ARBA" id="ARBA00023004"/>
    </source>
</evidence>
<evidence type="ECO:0000256" key="3">
    <source>
        <dbReference type="ARBA" id="ARBA00010617"/>
    </source>
</evidence>
<evidence type="ECO:0000256" key="8">
    <source>
        <dbReference type="ARBA" id="ARBA00023002"/>
    </source>
</evidence>
<evidence type="ECO:0000256" key="14">
    <source>
        <dbReference type="SAM" id="SignalP"/>
    </source>
</evidence>
<dbReference type="GO" id="GO:0020037">
    <property type="term" value="F:heme binding"/>
    <property type="evidence" value="ECO:0007669"/>
    <property type="project" value="InterPro"/>
</dbReference>
<dbReference type="PRINTS" id="PR00463">
    <property type="entry name" value="EP450I"/>
</dbReference>
<protein>
    <submittedName>
        <fullName evidence="15">Cytochrome P450 71AT248</fullName>
    </submittedName>
</protein>
<keyword evidence="11" id="KW-0472">Membrane</keyword>
<keyword evidence="4 12" id="KW-0349">Heme</keyword>
<keyword evidence="9 12" id="KW-0408">Iron</keyword>
<dbReference type="GO" id="GO:0016705">
    <property type="term" value="F:oxidoreductase activity, acting on paired donors, with incorporation or reduction of molecular oxygen"/>
    <property type="evidence" value="ECO:0007669"/>
    <property type="project" value="InterPro"/>
</dbReference>
<evidence type="ECO:0000256" key="5">
    <source>
        <dbReference type="ARBA" id="ARBA00022692"/>
    </source>
</evidence>
<dbReference type="InterPro" id="IPR017972">
    <property type="entry name" value="Cyt_P450_CS"/>
</dbReference>
<organism evidence="15">
    <name type="scientific">Callicarpa americana</name>
    <name type="common">American beautyberry</name>
    <dbReference type="NCBI Taxonomy" id="204211"/>
    <lineage>
        <taxon>Eukaryota</taxon>
        <taxon>Viridiplantae</taxon>
        <taxon>Streptophyta</taxon>
        <taxon>Embryophyta</taxon>
        <taxon>Tracheophyta</taxon>
        <taxon>Spermatophyta</taxon>
        <taxon>Magnoliopsida</taxon>
        <taxon>eudicotyledons</taxon>
        <taxon>Gunneridae</taxon>
        <taxon>Pentapetalae</taxon>
        <taxon>asterids</taxon>
        <taxon>lamiids</taxon>
        <taxon>Lamiales</taxon>
        <taxon>Lamiaceae</taxon>
        <taxon>Callicarpoideae</taxon>
        <taxon>Callicarpa</taxon>
    </lineage>
</organism>
<name>A0A9Y1LM74_CALAM</name>
<evidence type="ECO:0000256" key="1">
    <source>
        <dbReference type="ARBA" id="ARBA00001971"/>
    </source>
</evidence>
<dbReference type="FunFam" id="1.10.630.10:FF:000011">
    <property type="entry name" value="Cytochrome P450 83B1"/>
    <property type="match status" value="1"/>
</dbReference>
<dbReference type="CDD" id="cd11072">
    <property type="entry name" value="CYP71-like"/>
    <property type="match status" value="1"/>
</dbReference>
<evidence type="ECO:0000256" key="11">
    <source>
        <dbReference type="ARBA" id="ARBA00023136"/>
    </source>
</evidence>
<dbReference type="InterPro" id="IPR001128">
    <property type="entry name" value="Cyt_P450"/>
</dbReference>
<comment type="cofactor">
    <cofactor evidence="1 12">
        <name>heme</name>
        <dbReference type="ChEBI" id="CHEBI:30413"/>
    </cofactor>
</comment>
<keyword evidence="7" id="KW-1133">Transmembrane helix</keyword>
<feature type="binding site" description="axial binding residue" evidence="12">
    <location>
        <position position="433"/>
    </location>
    <ligand>
        <name>heme</name>
        <dbReference type="ChEBI" id="CHEBI:30413"/>
    </ligand>
    <ligandPart>
        <name>Fe</name>
        <dbReference type="ChEBI" id="CHEBI:18248"/>
    </ligandPart>
</feature>
<comment type="similarity">
    <text evidence="3 13">Belongs to the cytochrome P450 family.</text>
</comment>
<dbReference type="PANTHER" id="PTHR47955">
    <property type="entry name" value="CYTOCHROME P450 FAMILY 71 PROTEIN"/>
    <property type="match status" value="1"/>
</dbReference>
<dbReference type="AlphaFoldDB" id="A0A9Y1LM74"/>
<sequence length="491" mass="55883">MAMLLPSLALLVTIFFLVARRKGLRKEPRHPPGPPSLPLIGNLHQYPYNSNLHICFSKLSYKYGPLIYMKIVKLPIIVISSANLAKQALMHNDRAFSGRPCTIASAKLSYNNLDIVCSSYSSYWREMRKIIVLHLFTHKQVHSFRPVRRDEVSRVINEISKRANSNQVINLGEIILSFTIGLTCRVAFGKRHEEYKRFDKVLDDLQTMMVGVFVADHFPSLGWIDKLTGMTSRLDKIFKDLDSFYQQLIDEHLSPSRPNSMDGDVIDLLIQLREQHASIGWDNIKAILMNVFAAGTETSAVVLKWAMTALMKKPSAMKKAQQEIRSLVGKKGRVEEDDIDKLHYLKAVIKETMRLYPPVPLSLPRETTERCTINGYEIEPKTWVFVNLWAIGRDPETWENPNEFLPERFLNNTIDFKGQDFGLIPFGSGRRICPGLSLGVAAVELALANLLYSFDWELPDGMKEDDIDTETLPGVTLRKKNDLCLVAKSYV</sequence>
<keyword evidence="10 13" id="KW-0503">Monooxygenase</keyword>
<dbReference type="InterPro" id="IPR036396">
    <property type="entry name" value="Cyt_P450_sf"/>
</dbReference>
<reference evidence="15" key="1">
    <citation type="submission" date="2023-03" db="EMBL/GenBank/DDBJ databases">
        <authorList>
            <person name="Lanier E.R."/>
            <person name="Schlecht N.J."/>
        </authorList>
    </citation>
    <scope>NUCLEOTIDE SEQUENCE</scope>
</reference>
<comment type="subcellular location">
    <subcellularLocation>
        <location evidence="2">Membrane</location>
        <topology evidence="2">Single-pass membrane protein</topology>
    </subcellularLocation>
</comment>
<dbReference type="EMBL" id="OQ675280">
    <property type="protein sequence ID" value="WET52744.1"/>
    <property type="molecule type" value="mRNA"/>
</dbReference>
<keyword evidence="8 13" id="KW-0560">Oxidoreductase</keyword>
<evidence type="ECO:0000256" key="13">
    <source>
        <dbReference type="RuleBase" id="RU000461"/>
    </source>
</evidence>
<dbReference type="SUPFAM" id="SSF48264">
    <property type="entry name" value="Cytochrome P450"/>
    <property type="match status" value="1"/>
</dbReference>
<evidence type="ECO:0000313" key="15">
    <source>
        <dbReference type="EMBL" id="WET52744.1"/>
    </source>
</evidence>
<proteinExistence type="evidence at transcript level"/>
<feature type="chain" id="PRO_5040940908" evidence="14">
    <location>
        <begin position="20"/>
        <end position="491"/>
    </location>
</feature>
<dbReference type="Pfam" id="PF00067">
    <property type="entry name" value="p450"/>
    <property type="match status" value="1"/>
</dbReference>
<feature type="signal peptide" evidence="14">
    <location>
        <begin position="1"/>
        <end position="19"/>
    </location>
</feature>
<evidence type="ECO:0000256" key="12">
    <source>
        <dbReference type="PIRSR" id="PIRSR602401-1"/>
    </source>
</evidence>
<keyword evidence="6 12" id="KW-0479">Metal-binding</keyword>
<accession>A0A9Y1LM74</accession>
<dbReference type="PANTHER" id="PTHR47955:SF22">
    <property type="entry name" value="CYTOCHROME P450 83B1-LIKE"/>
    <property type="match status" value="1"/>
</dbReference>
<dbReference type="GO" id="GO:0005506">
    <property type="term" value="F:iron ion binding"/>
    <property type="evidence" value="ECO:0007669"/>
    <property type="project" value="InterPro"/>
</dbReference>
<dbReference type="PRINTS" id="PR00385">
    <property type="entry name" value="P450"/>
</dbReference>
<dbReference type="Gene3D" id="1.10.630.10">
    <property type="entry name" value="Cytochrome P450"/>
    <property type="match status" value="1"/>
</dbReference>
<dbReference type="GO" id="GO:0004497">
    <property type="term" value="F:monooxygenase activity"/>
    <property type="evidence" value="ECO:0007669"/>
    <property type="project" value="UniProtKB-KW"/>
</dbReference>
<dbReference type="GO" id="GO:0016020">
    <property type="term" value="C:membrane"/>
    <property type="evidence" value="ECO:0007669"/>
    <property type="project" value="UniProtKB-SubCell"/>
</dbReference>
<evidence type="ECO:0000256" key="2">
    <source>
        <dbReference type="ARBA" id="ARBA00004167"/>
    </source>
</evidence>
<keyword evidence="5" id="KW-0812">Transmembrane</keyword>
<dbReference type="PROSITE" id="PS00086">
    <property type="entry name" value="CYTOCHROME_P450"/>
    <property type="match status" value="1"/>
</dbReference>
<evidence type="ECO:0000256" key="7">
    <source>
        <dbReference type="ARBA" id="ARBA00022989"/>
    </source>
</evidence>
<evidence type="ECO:0000256" key="10">
    <source>
        <dbReference type="ARBA" id="ARBA00023033"/>
    </source>
</evidence>